<evidence type="ECO:0000313" key="3">
    <source>
        <dbReference type="EMBL" id="GMT15499.1"/>
    </source>
</evidence>
<reference evidence="3" key="1">
    <citation type="submission" date="2023-10" db="EMBL/GenBank/DDBJ databases">
        <title>Genome assembly of Pristionchus species.</title>
        <authorList>
            <person name="Yoshida K."/>
            <person name="Sommer R.J."/>
        </authorList>
    </citation>
    <scope>NUCLEOTIDE SEQUENCE</scope>
    <source>
        <strain evidence="3">RS5133</strain>
    </source>
</reference>
<dbReference type="PANTHER" id="PTHR44147:SF2">
    <property type="entry name" value="DEHYDROGENASE_REDUCTASE SDR FAMILY MEMBER 1"/>
    <property type="match status" value="1"/>
</dbReference>
<dbReference type="Gene3D" id="3.40.50.720">
    <property type="entry name" value="NAD(P)-binding Rossmann-like Domain"/>
    <property type="match status" value="1"/>
</dbReference>
<keyword evidence="1" id="KW-0560">Oxidoreductase</keyword>
<dbReference type="GO" id="GO:0016491">
    <property type="term" value="F:oxidoreductase activity"/>
    <property type="evidence" value="ECO:0007669"/>
    <property type="project" value="UniProtKB-KW"/>
</dbReference>
<evidence type="ECO:0000256" key="1">
    <source>
        <dbReference type="ARBA" id="ARBA00023002"/>
    </source>
</evidence>
<dbReference type="PROSITE" id="PS00061">
    <property type="entry name" value="ADH_SHORT"/>
    <property type="match status" value="1"/>
</dbReference>
<comment type="similarity">
    <text evidence="2">Belongs to the short-chain dehydrogenases/reductases (SDR) family.</text>
</comment>
<keyword evidence="4" id="KW-1185">Reference proteome</keyword>
<evidence type="ECO:0000256" key="2">
    <source>
        <dbReference type="RuleBase" id="RU000363"/>
    </source>
</evidence>
<dbReference type="InterPro" id="IPR020904">
    <property type="entry name" value="Sc_DH/Rdtase_CS"/>
</dbReference>
<evidence type="ECO:0008006" key="5">
    <source>
        <dbReference type="Google" id="ProtNLM"/>
    </source>
</evidence>
<dbReference type="PRINTS" id="PR00080">
    <property type="entry name" value="SDRFAMILY"/>
</dbReference>
<dbReference type="EMBL" id="BTSY01000002">
    <property type="protein sequence ID" value="GMT15499.1"/>
    <property type="molecule type" value="Genomic_DNA"/>
</dbReference>
<dbReference type="InterPro" id="IPR036291">
    <property type="entry name" value="NAD(P)-bd_dom_sf"/>
</dbReference>
<proteinExistence type="inferred from homology"/>
<dbReference type="Proteomes" id="UP001432322">
    <property type="component" value="Unassembled WGS sequence"/>
</dbReference>
<name>A0AAV5V7Q7_9BILA</name>
<dbReference type="SUPFAM" id="SSF51735">
    <property type="entry name" value="NAD(P)-binding Rossmann-fold domains"/>
    <property type="match status" value="1"/>
</dbReference>
<accession>A0AAV5V7Q7</accession>
<dbReference type="Pfam" id="PF00106">
    <property type="entry name" value="adh_short"/>
    <property type="match status" value="1"/>
</dbReference>
<organism evidence="3 4">
    <name type="scientific">Pristionchus fissidentatus</name>
    <dbReference type="NCBI Taxonomy" id="1538716"/>
    <lineage>
        <taxon>Eukaryota</taxon>
        <taxon>Metazoa</taxon>
        <taxon>Ecdysozoa</taxon>
        <taxon>Nematoda</taxon>
        <taxon>Chromadorea</taxon>
        <taxon>Rhabditida</taxon>
        <taxon>Rhabditina</taxon>
        <taxon>Diplogasteromorpha</taxon>
        <taxon>Diplogasteroidea</taxon>
        <taxon>Neodiplogasteridae</taxon>
        <taxon>Pristionchus</taxon>
    </lineage>
</organism>
<dbReference type="AlphaFoldDB" id="A0AAV5V7Q7"/>
<dbReference type="PRINTS" id="PR00081">
    <property type="entry name" value="GDHRDH"/>
</dbReference>
<dbReference type="InterPro" id="IPR002347">
    <property type="entry name" value="SDR_fam"/>
</dbReference>
<comment type="caution">
    <text evidence="3">The sequence shown here is derived from an EMBL/GenBank/DDBJ whole genome shotgun (WGS) entry which is preliminary data.</text>
</comment>
<dbReference type="PANTHER" id="PTHR44147">
    <property type="entry name" value="DEHYDROGENASE/REDUCTASE SDR FAMILY MEMBER 1"/>
    <property type="match status" value="1"/>
</dbReference>
<gene>
    <name evidence="3" type="ORF">PFISCL1PPCAC_6796</name>
</gene>
<protein>
    <recommendedName>
        <fullName evidence="5">Dehydrogenase</fullName>
    </recommendedName>
</protein>
<evidence type="ECO:0000313" key="4">
    <source>
        <dbReference type="Proteomes" id="UP001432322"/>
    </source>
</evidence>
<sequence>MPPSSLVGKFALVTGASRGIGRGIALQLGQAGATVFITGRQPAQSFAASHADFAHLPSLEKTERDIEARGGKAVALYCDHSDSREIQELFKKIETQTKGQLDILVNNAFSAVSELNNTGGRPFYQLDPSIWDAVNNVGLRNHYFCAVYACRMMTQRKSGLVVNVSSLGGLTYAINVSYGCGKAALDRMATDMAEELRGTGVSIVSLWPAAVKTEASKVFINAGKTQEVFKGPADVITETLVTGESPEFAGKCVVALASDAKINRKSGKVLLTGDIAREYGFKDIDDRLPMDSRSLKIALRFLGWRRLASWIPAWVRIPLPGMHFAGYKFTLW</sequence>